<protein>
    <submittedName>
        <fullName evidence="1">CehA/McbA family metallohydrolase</fullName>
    </submittedName>
</protein>
<dbReference type="InterPro" id="IPR052018">
    <property type="entry name" value="PHP_domain"/>
</dbReference>
<sequence length="364" mass="38910">MVQVRRSGRTRALVGSAACWLACSRPEAPAQPVVAEVAEEDVPEVMVEKTWLKGQLHLHTSNSGDSETPAAAALRWYETHGFDFAVVTDHNFVTAPERAGRMLVAPGIELTQNVEQCEPPPEPGLSCLLHVNALFVAESRAGRFSFPPASSPRRDELFARALRASEELEGVAMLNHPNFHYAADAGLLTTLSASGLRLFELANEAIDSNNAGDAKHPSTEALWDAALTNGARLFAVATDDAHHYDDAPAVTARGETAYTGDRGFVVVHATRDVPAIRAALLAGEFYASTGLLLNSVSREDGALTVEAAQAGVTIEFVGAGGEVLRTAPGPRATMTLAETPGPYLRARVRGADGRKAWTQPIWRE</sequence>
<dbReference type="Proteomes" id="UP001164459">
    <property type="component" value="Chromosome"/>
</dbReference>
<dbReference type="SUPFAM" id="SSF89550">
    <property type="entry name" value="PHP domain-like"/>
    <property type="match status" value="1"/>
</dbReference>
<gene>
    <name evidence="1" type="ORF">O0S08_04935</name>
</gene>
<dbReference type="PANTHER" id="PTHR42924:SF3">
    <property type="entry name" value="POLYMERASE_HISTIDINOL PHOSPHATASE N-TERMINAL DOMAIN-CONTAINING PROTEIN"/>
    <property type="match status" value="1"/>
</dbReference>
<dbReference type="InterPro" id="IPR016195">
    <property type="entry name" value="Pol/histidinol_Pase-like"/>
</dbReference>
<name>A0ABY7H898_9BACT</name>
<reference evidence="1" key="1">
    <citation type="submission" date="2022-11" db="EMBL/GenBank/DDBJ databases">
        <title>Minimal conservation of predation-associated metabolite biosynthetic gene clusters underscores biosynthetic potential of Myxococcota including descriptions for ten novel species: Archangium lansinium sp. nov., Myxococcus landrumus sp. nov., Nannocystis bai.</title>
        <authorList>
            <person name="Ahearne A."/>
            <person name="Stevens C."/>
            <person name="Dowd S."/>
        </authorList>
    </citation>
    <scope>NUCLEOTIDE SEQUENCE</scope>
    <source>
        <strain evidence="1">Fl3</strain>
    </source>
</reference>
<dbReference type="RefSeq" id="WP_269037826.1">
    <property type="nucleotide sequence ID" value="NZ_CP114040.1"/>
</dbReference>
<dbReference type="Gene3D" id="3.20.20.140">
    <property type="entry name" value="Metal-dependent hydrolases"/>
    <property type="match status" value="1"/>
</dbReference>
<accession>A0ABY7H898</accession>
<dbReference type="EMBL" id="CP114040">
    <property type="protein sequence ID" value="WAS95486.1"/>
    <property type="molecule type" value="Genomic_DNA"/>
</dbReference>
<evidence type="ECO:0000313" key="1">
    <source>
        <dbReference type="EMBL" id="WAS95486.1"/>
    </source>
</evidence>
<keyword evidence="2" id="KW-1185">Reference proteome</keyword>
<dbReference type="PANTHER" id="PTHR42924">
    <property type="entry name" value="EXONUCLEASE"/>
    <property type="match status" value="1"/>
</dbReference>
<organism evidence="1 2">
    <name type="scientific">Nannocystis punicea</name>
    <dbReference type="NCBI Taxonomy" id="2995304"/>
    <lineage>
        <taxon>Bacteria</taxon>
        <taxon>Pseudomonadati</taxon>
        <taxon>Myxococcota</taxon>
        <taxon>Polyangia</taxon>
        <taxon>Nannocystales</taxon>
        <taxon>Nannocystaceae</taxon>
        <taxon>Nannocystis</taxon>
    </lineage>
</organism>
<proteinExistence type="predicted"/>
<dbReference type="NCBIfam" id="NF038032">
    <property type="entry name" value="CehA_McbA_metalo"/>
    <property type="match status" value="1"/>
</dbReference>
<evidence type="ECO:0000313" key="2">
    <source>
        <dbReference type="Proteomes" id="UP001164459"/>
    </source>
</evidence>